<feature type="domain" description="Exocyst complex component EXOC6/Sec15 N-terminal" evidence="7">
    <location>
        <begin position="46"/>
        <end position="215"/>
    </location>
</feature>
<keyword evidence="4" id="KW-0175">Coiled coil</keyword>
<evidence type="ECO:0000256" key="1">
    <source>
        <dbReference type="ARBA" id="ARBA00007944"/>
    </source>
</evidence>
<dbReference type="Pfam" id="PF04091">
    <property type="entry name" value="Sec15_C"/>
    <property type="match status" value="1"/>
</dbReference>
<sequence length="806" mass="93620">MLIHSNEVSKESLLLHSLSSDDYIENIGPIIRTAIKNNGLDNLIETLQETVCDKEQQLQEVSVKGSSDIKLAVGSIIEVKKISDDLRYKVLEINDDLESTGKVLNEKNKVSIKYKKLYNKINETIFVLKSCLQILELTNKIIDLIGKKSFYHALKNLQDLVNIHLNEIETFEFTKKIISSVPTLHKMIKEDSFSFVKKWLGNLERHFHTIGDDCFQHLQALNSYWSETRSQNPILAQYSINSPIELSVRPDKFKTFDPFSLNNITLDSVYDSMMVYDTINELGELKEQFKKEWLIKKDRLVYPMYNSNPSQEMFLDRNQLKDFIYSLTGLLVCDRLIGVKTHFKLRSSSESTEMFVTICKRLVPILKKHVDEKITTLDDIIFFKKLICCSIQILEQCDYPIENLYSILLCILQRYMKIITNNFKIELVKNMNADDSMPLVVKDMESYKSISIISWYRHTPTNNRFPKQLPFSSIYPMTCLQIQNLIKEVNEFIDDFYSYQGREILHITIETIDSVLNNVVIKNLRHKIESTIKEVIAQNLINLEFFSTSVREIENLLSYSSDSRSIDSIHLTAYDNFLATRKLAEDKLFEMVDTKVEDLLDFVDYDWRTKGQNAEPNIFIKDIGQFLQMMFTSTFSNLPRTVKSLLLLRTFDLLSSYFLDFLKRSSLFTKEAIYNFDMDITYIESIINELNGQNQNQSVDEDEEKSIEEHSIPTSVSLQSTFIELRQLINLLKSGTLDEFKEQSIRMRKYDRIKPEDAISAIHKLEREPEIGEEPNELQQNSAIASISGSGRFARFGYKFKKSTAG</sequence>
<dbReference type="Gene3D" id="1.20.58.670">
    <property type="entry name" value="Dsl1p vesicle tethering complex, Tip20p subunit, domain D"/>
    <property type="match status" value="1"/>
</dbReference>
<comment type="similarity">
    <text evidence="1 5">Belongs to the SEC15 family.</text>
</comment>
<name>A0A1B2JGZ8_PICPA</name>
<dbReference type="Gene3D" id="1.10.357.30">
    <property type="entry name" value="Exocyst complex subunit Sec15 C-terminal domain, N-terminal subdomain"/>
    <property type="match status" value="1"/>
</dbReference>
<dbReference type="EMBL" id="CP014587">
    <property type="protein sequence ID" value="ANZ77334.1"/>
    <property type="molecule type" value="Genomic_DNA"/>
</dbReference>
<dbReference type="InterPro" id="IPR042045">
    <property type="entry name" value="EXOC6/Sec15_C_dom1"/>
</dbReference>
<dbReference type="PANTHER" id="PTHR12702:SF0">
    <property type="entry name" value="EXOCYST COMPLEX COMPONENT 6"/>
    <property type="match status" value="1"/>
</dbReference>
<dbReference type="AlphaFoldDB" id="A0A1B2JGZ8"/>
<proteinExistence type="inferred from homology"/>
<evidence type="ECO:0000259" key="7">
    <source>
        <dbReference type="Pfam" id="PF20651"/>
    </source>
</evidence>
<dbReference type="InterPro" id="IPR042044">
    <property type="entry name" value="EXOC6PINT-1/Sec15/Tip20_C_dom2"/>
</dbReference>
<protein>
    <recommendedName>
        <fullName evidence="5">Exocyst complex component SEC15</fullName>
    </recommendedName>
</protein>
<dbReference type="GO" id="GO:0000145">
    <property type="term" value="C:exocyst"/>
    <property type="evidence" value="ECO:0007669"/>
    <property type="project" value="UniProtKB-UniRule"/>
</dbReference>
<comment type="function">
    <text evidence="5">Component of the exocyst complex involved in the docking of exocytic vesicles with fusion sites on the plasma membrane.</text>
</comment>
<keyword evidence="3 5" id="KW-0268">Exocytosis</keyword>
<dbReference type="InterPro" id="IPR048359">
    <property type="entry name" value="EXOC6_Sec15_N"/>
</dbReference>
<keyword evidence="9" id="KW-1185">Reference proteome</keyword>
<feature type="domain" description="Exocyst complex subunit EXOC6/Sec15 C-terminal" evidence="6">
    <location>
        <begin position="403"/>
        <end position="764"/>
    </location>
</feature>
<organism evidence="8 9">
    <name type="scientific">Komagataella pastoris</name>
    <name type="common">Yeast</name>
    <name type="synonym">Pichia pastoris</name>
    <dbReference type="NCBI Taxonomy" id="4922"/>
    <lineage>
        <taxon>Eukaryota</taxon>
        <taxon>Fungi</taxon>
        <taxon>Dikarya</taxon>
        <taxon>Ascomycota</taxon>
        <taxon>Saccharomycotina</taxon>
        <taxon>Pichiomycetes</taxon>
        <taxon>Pichiales</taxon>
        <taxon>Pichiaceae</taxon>
        <taxon>Komagataella</taxon>
    </lineage>
</organism>
<dbReference type="PIRSF" id="PIRSF025007">
    <property type="entry name" value="Sec15"/>
    <property type="match status" value="1"/>
</dbReference>
<dbReference type="Pfam" id="PF20651">
    <property type="entry name" value="EXOC6_Sec15_N"/>
    <property type="match status" value="1"/>
</dbReference>
<reference evidence="8 9" key="1">
    <citation type="submission" date="2016-02" db="EMBL/GenBank/DDBJ databases">
        <title>Comparative genomic and transcriptomic foundation for Pichia pastoris.</title>
        <authorList>
            <person name="Love K.R."/>
            <person name="Shah K.A."/>
            <person name="Whittaker C.A."/>
            <person name="Wu J."/>
            <person name="Bartlett M.C."/>
            <person name="Ma D."/>
            <person name="Leeson R.L."/>
            <person name="Priest M."/>
            <person name="Young S.K."/>
            <person name="Love J.C."/>
        </authorList>
    </citation>
    <scope>NUCLEOTIDE SEQUENCE [LARGE SCALE GENOMIC DNA]</scope>
    <source>
        <strain evidence="8 9">ATCC 28485</strain>
    </source>
</reference>
<evidence type="ECO:0000259" key="6">
    <source>
        <dbReference type="Pfam" id="PF04091"/>
    </source>
</evidence>
<evidence type="ECO:0000256" key="4">
    <source>
        <dbReference type="ARBA" id="ARBA00023054"/>
    </source>
</evidence>
<dbReference type="GO" id="GO:0006886">
    <property type="term" value="P:intracellular protein transport"/>
    <property type="evidence" value="ECO:0007669"/>
    <property type="project" value="InterPro"/>
</dbReference>
<dbReference type="PANTHER" id="PTHR12702">
    <property type="entry name" value="SEC15"/>
    <property type="match status" value="1"/>
</dbReference>
<evidence type="ECO:0000313" key="9">
    <source>
        <dbReference type="Proteomes" id="UP000094565"/>
    </source>
</evidence>
<gene>
    <name evidence="8" type="ORF">ATY40_BA7504961</name>
</gene>
<dbReference type="GO" id="GO:0090522">
    <property type="term" value="P:vesicle tethering involved in exocytosis"/>
    <property type="evidence" value="ECO:0007669"/>
    <property type="project" value="UniProtKB-UniRule"/>
</dbReference>
<dbReference type="GO" id="GO:0016020">
    <property type="term" value="C:membrane"/>
    <property type="evidence" value="ECO:0007669"/>
    <property type="project" value="TreeGrafter"/>
</dbReference>
<dbReference type="InterPro" id="IPR007225">
    <property type="entry name" value="EXOC6/Sec15"/>
</dbReference>
<evidence type="ECO:0000256" key="2">
    <source>
        <dbReference type="ARBA" id="ARBA00022448"/>
    </source>
</evidence>
<evidence type="ECO:0000256" key="5">
    <source>
        <dbReference type="PIRNR" id="PIRNR025007"/>
    </source>
</evidence>
<evidence type="ECO:0000256" key="3">
    <source>
        <dbReference type="ARBA" id="ARBA00022483"/>
    </source>
</evidence>
<evidence type="ECO:0000313" key="8">
    <source>
        <dbReference type="EMBL" id="ANZ77334.1"/>
    </source>
</evidence>
<dbReference type="Proteomes" id="UP000094565">
    <property type="component" value="Chromosome 4"/>
</dbReference>
<keyword evidence="2 5" id="KW-0813">Transport</keyword>
<dbReference type="InterPro" id="IPR046361">
    <property type="entry name" value="EXOC6/Sec15_C"/>
</dbReference>
<dbReference type="GO" id="GO:0006893">
    <property type="term" value="P:Golgi to plasma membrane transport"/>
    <property type="evidence" value="ECO:0007669"/>
    <property type="project" value="TreeGrafter"/>
</dbReference>
<accession>A0A1B2JGZ8</accession>
<dbReference type="OrthoDB" id="10267033at2759"/>